<reference evidence="2 3" key="1">
    <citation type="journal article" date="2021" name="Elife">
        <title>Chloroplast acquisition without the gene transfer in kleptoplastic sea slugs, Plakobranchus ocellatus.</title>
        <authorList>
            <person name="Maeda T."/>
            <person name="Takahashi S."/>
            <person name="Yoshida T."/>
            <person name="Shimamura S."/>
            <person name="Takaki Y."/>
            <person name="Nagai Y."/>
            <person name="Toyoda A."/>
            <person name="Suzuki Y."/>
            <person name="Arimoto A."/>
            <person name="Ishii H."/>
            <person name="Satoh N."/>
            <person name="Nishiyama T."/>
            <person name="Hasebe M."/>
            <person name="Maruyama T."/>
            <person name="Minagawa J."/>
            <person name="Obokata J."/>
            <person name="Shigenobu S."/>
        </authorList>
    </citation>
    <scope>NUCLEOTIDE SEQUENCE [LARGE SCALE GENOMIC DNA]</scope>
</reference>
<organism evidence="2 3">
    <name type="scientific">Plakobranchus ocellatus</name>
    <dbReference type="NCBI Taxonomy" id="259542"/>
    <lineage>
        <taxon>Eukaryota</taxon>
        <taxon>Metazoa</taxon>
        <taxon>Spiralia</taxon>
        <taxon>Lophotrochozoa</taxon>
        <taxon>Mollusca</taxon>
        <taxon>Gastropoda</taxon>
        <taxon>Heterobranchia</taxon>
        <taxon>Euthyneura</taxon>
        <taxon>Panpulmonata</taxon>
        <taxon>Sacoglossa</taxon>
        <taxon>Placobranchoidea</taxon>
        <taxon>Plakobranchidae</taxon>
        <taxon>Plakobranchus</taxon>
    </lineage>
</organism>
<feature type="compositionally biased region" description="Basic and acidic residues" evidence="1">
    <location>
        <begin position="1"/>
        <end position="27"/>
    </location>
</feature>
<dbReference type="AlphaFoldDB" id="A0AAV3ZM43"/>
<evidence type="ECO:0000256" key="1">
    <source>
        <dbReference type="SAM" id="MobiDB-lite"/>
    </source>
</evidence>
<accession>A0AAV3ZM43</accession>
<comment type="caution">
    <text evidence="2">The sequence shown here is derived from an EMBL/GenBank/DDBJ whole genome shotgun (WGS) entry which is preliminary data.</text>
</comment>
<feature type="compositionally biased region" description="Basic and acidic residues" evidence="1">
    <location>
        <begin position="37"/>
        <end position="49"/>
    </location>
</feature>
<gene>
    <name evidence="2" type="ORF">PoB_002209600</name>
</gene>
<proteinExistence type="predicted"/>
<protein>
    <submittedName>
        <fullName evidence="2">Uncharacterized protein</fullName>
    </submittedName>
</protein>
<name>A0AAV3ZM43_9GAST</name>
<dbReference type="EMBL" id="BLXT01002522">
    <property type="protein sequence ID" value="GFN95590.1"/>
    <property type="molecule type" value="Genomic_DNA"/>
</dbReference>
<feature type="region of interest" description="Disordered" evidence="1">
    <location>
        <begin position="1"/>
        <end position="52"/>
    </location>
</feature>
<sequence>MKRGDAERAEMERETEMQKELELEKLRSNLGGVNTDAETKSSGETDTRAKLTKLPNIVDGKDNLDNWLKRLQRFAEKSR</sequence>
<evidence type="ECO:0000313" key="3">
    <source>
        <dbReference type="Proteomes" id="UP000735302"/>
    </source>
</evidence>
<dbReference type="Proteomes" id="UP000735302">
    <property type="component" value="Unassembled WGS sequence"/>
</dbReference>
<keyword evidence="3" id="KW-1185">Reference proteome</keyword>
<evidence type="ECO:0000313" key="2">
    <source>
        <dbReference type="EMBL" id="GFN95590.1"/>
    </source>
</evidence>